<organism evidence="4 5">
    <name type="scientific">Caloramator fervidus</name>
    <dbReference type="NCBI Taxonomy" id="29344"/>
    <lineage>
        <taxon>Bacteria</taxon>
        <taxon>Bacillati</taxon>
        <taxon>Bacillota</taxon>
        <taxon>Clostridia</taxon>
        <taxon>Eubacteriales</taxon>
        <taxon>Clostridiaceae</taxon>
        <taxon>Caloramator</taxon>
    </lineage>
</organism>
<dbReference type="InterPro" id="IPR034802">
    <property type="entry name" value="NADPH_BDH"/>
</dbReference>
<dbReference type="InterPro" id="IPR001670">
    <property type="entry name" value="ADH_Fe/GldA"/>
</dbReference>
<dbReference type="InterPro" id="IPR039697">
    <property type="entry name" value="Alcohol_dehydrogenase_Fe"/>
</dbReference>
<dbReference type="FunFam" id="3.40.50.1970:FF:000003">
    <property type="entry name" value="Alcohol dehydrogenase, iron-containing"/>
    <property type="match status" value="1"/>
</dbReference>
<feature type="domain" description="Fe-containing alcohol dehydrogenase-like C-terminal" evidence="3">
    <location>
        <begin position="187"/>
        <end position="373"/>
    </location>
</feature>
<dbReference type="SUPFAM" id="SSF56796">
    <property type="entry name" value="Dehydroquinate synthase-like"/>
    <property type="match status" value="1"/>
</dbReference>
<dbReference type="InterPro" id="IPR056798">
    <property type="entry name" value="ADH_Fe_C"/>
</dbReference>
<dbReference type="Gene3D" id="3.40.50.1970">
    <property type="match status" value="1"/>
</dbReference>
<dbReference type="InterPro" id="IPR018211">
    <property type="entry name" value="ADH_Fe_CS"/>
</dbReference>
<evidence type="ECO:0000256" key="1">
    <source>
        <dbReference type="ARBA" id="ARBA00023002"/>
    </source>
</evidence>
<evidence type="ECO:0000313" key="5">
    <source>
        <dbReference type="Proteomes" id="UP000242850"/>
    </source>
</evidence>
<dbReference type="PANTHER" id="PTHR11496:SF83">
    <property type="entry name" value="HYDROXYACID-OXOACID TRANSHYDROGENASE, MITOCHONDRIAL"/>
    <property type="match status" value="1"/>
</dbReference>
<dbReference type="Pfam" id="PF00465">
    <property type="entry name" value="Fe-ADH"/>
    <property type="match status" value="1"/>
</dbReference>
<gene>
    <name evidence="4" type="ORF">SAMN05660865_01832</name>
</gene>
<dbReference type="CDD" id="cd08179">
    <property type="entry name" value="NADPH_BDH"/>
    <property type="match status" value="1"/>
</dbReference>
<dbReference type="PANTHER" id="PTHR11496">
    <property type="entry name" value="ALCOHOL DEHYDROGENASE"/>
    <property type="match status" value="1"/>
</dbReference>
<sequence length="381" mass="42410">MKEIKLHGNSIIIGKDSLEYIKGLQIKRAFIVTGGNSMFKNGAIDRLTNILRDVDAEYELFCKVKKNPSINTVLDAIEKMKEFQPDTVIGIGGGSPIDVAKAAAVFYEYPELDIKNPDNLILPKMRKKVRLIAIPSTSGTGTEVTRASVLTYDDMNLKIGLKCDAFIPDVAVLDAALTLSMPKNIVAETGMDALTHAVECYINKNIDEFTEVLAEGAIKGLIKYLPLSYEYENYEYREKVHIYSTMAGCAFSNVGLGMAHGISHALGGRFDLSHGLLNAIALPYVLLFNSRDREVKQRLDQISRIIGNDIIEEIVNLNKKIGIPLSLKDADLDEDVFLREFEVLSQNSMKGSTRVNPVKVELEDMKKILKAIYYGRLDDLR</sequence>
<dbReference type="OrthoDB" id="9804734at2"/>
<proteinExistence type="predicted"/>
<keyword evidence="1" id="KW-0560">Oxidoreductase</keyword>
<protein>
    <submittedName>
        <fullName evidence="4">Uncharacterized protein</fullName>
    </submittedName>
</protein>
<dbReference type="Pfam" id="PF25137">
    <property type="entry name" value="ADH_Fe_C"/>
    <property type="match status" value="1"/>
</dbReference>
<accession>A0A1H5XQ12</accession>
<feature type="domain" description="Alcohol dehydrogenase iron-type/glycerol dehydrogenase GldA" evidence="2">
    <location>
        <begin position="11"/>
        <end position="174"/>
    </location>
</feature>
<evidence type="ECO:0000259" key="2">
    <source>
        <dbReference type="Pfam" id="PF00465"/>
    </source>
</evidence>
<dbReference type="Proteomes" id="UP000242850">
    <property type="component" value="Unassembled WGS sequence"/>
</dbReference>
<dbReference type="GO" id="GO:0046872">
    <property type="term" value="F:metal ion binding"/>
    <property type="evidence" value="ECO:0007669"/>
    <property type="project" value="InterPro"/>
</dbReference>
<name>A0A1H5XQ12_9CLOT</name>
<evidence type="ECO:0000259" key="3">
    <source>
        <dbReference type="Pfam" id="PF25137"/>
    </source>
</evidence>
<dbReference type="PROSITE" id="PS00913">
    <property type="entry name" value="ADH_IRON_1"/>
    <property type="match status" value="1"/>
</dbReference>
<dbReference type="RefSeq" id="WP_103896718.1">
    <property type="nucleotide sequence ID" value="NZ_FNUK01000035.1"/>
</dbReference>
<reference evidence="5" key="1">
    <citation type="submission" date="2016-10" db="EMBL/GenBank/DDBJ databases">
        <authorList>
            <person name="Varghese N."/>
            <person name="Submissions S."/>
        </authorList>
    </citation>
    <scope>NUCLEOTIDE SEQUENCE [LARGE SCALE GENOMIC DNA]</scope>
    <source>
        <strain evidence="5">DSM 5463</strain>
    </source>
</reference>
<evidence type="ECO:0000313" key="4">
    <source>
        <dbReference type="EMBL" id="SEG13838.1"/>
    </source>
</evidence>
<dbReference type="Gene3D" id="1.20.1090.10">
    <property type="entry name" value="Dehydroquinate synthase-like - alpha domain"/>
    <property type="match status" value="1"/>
</dbReference>
<dbReference type="EMBL" id="FNUK01000035">
    <property type="protein sequence ID" value="SEG13838.1"/>
    <property type="molecule type" value="Genomic_DNA"/>
</dbReference>
<keyword evidence="5" id="KW-1185">Reference proteome</keyword>
<dbReference type="GO" id="GO:0004022">
    <property type="term" value="F:alcohol dehydrogenase (NAD+) activity"/>
    <property type="evidence" value="ECO:0007669"/>
    <property type="project" value="TreeGrafter"/>
</dbReference>
<dbReference type="AlphaFoldDB" id="A0A1H5XQ12"/>